<evidence type="ECO:0000313" key="2">
    <source>
        <dbReference type="Proteomes" id="UP000254978"/>
    </source>
</evidence>
<dbReference type="AlphaFoldDB" id="A0A378TKB7"/>
<dbReference type="Proteomes" id="UP000254978">
    <property type="component" value="Unassembled WGS sequence"/>
</dbReference>
<protein>
    <submittedName>
        <fullName evidence="1">Uncharacterized protein</fullName>
    </submittedName>
</protein>
<keyword evidence="2" id="KW-1185">Reference proteome</keyword>
<dbReference type="EMBL" id="UGQT01000001">
    <property type="protein sequence ID" value="STZ61189.1"/>
    <property type="molecule type" value="Genomic_DNA"/>
</dbReference>
<name>A0A378TKB7_9MYCO</name>
<proteinExistence type="predicted"/>
<reference evidence="1 2" key="1">
    <citation type="submission" date="2018-06" db="EMBL/GenBank/DDBJ databases">
        <authorList>
            <consortium name="Pathogen Informatics"/>
            <person name="Doyle S."/>
        </authorList>
    </citation>
    <scope>NUCLEOTIDE SEQUENCE [LARGE SCALE GENOMIC DNA]</scope>
    <source>
        <strain evidence="1 2">NCTC10821</strain>
    </source>
</reference>
<gene>
    <name evidence="1" type="ORF">NCTC10821_04738</name>
</gene>
<organism evidence="1 2">
    <name type="scientific">Mycolicibacterium tokaiense</name>
    <dbReference type="NCBI Taxonomy" id="39695"/>
    <lineage>
        <taxon>Bacteria</taxon>
        <taxon>Bacillati</taxon>
        <taxon>Actinomycetota</taxon>
        <taxon>Actinomycetes</taxon>
        <taxon>Mycobacteriales</taxon>
        <taxon>Mycobacteriaceae</taxon>
        <taxon>Mycolicibacterium</taxon>
    </lineage>
</organism>
<accession>A0A378TKB7</accession>
<sequence>MALWFEGGTHLDSDLGKVEGTVVAEYRGDHCETGRCCTVPRPLSRRVLLSRSLIDELRCTGHAHWRGESLLVLRPDHVAGHAARAWIFQLFAVRWREAGDPGVPDPELVLGVWPD</sequence>
<dbReference type="RefSeq" id="WP_115280186.1">
    <property type="nucleotide sequence ID" value="NZ_AP022600.1"/>
</dbReference>
<evidence type="ECO:0000313" key="1">
    <source>
        <dbReference type="EMBL" id="STZ61189.1"/>
    </source>
</evidence>